<name>A0AAD5NEW3_ACENE</name>
<feature type="chain" id="PRO_5041948049" description="Secreted protein" evidence="1">
    <location>
        <begin position="16"/>
        <end position="80"/>
    </location>
</feature>
<evidence type="ECO:0008006" key="4">
    <source>
        <dbReference type="Google" id="ProtNLM"/>
    </source>
</evidence>
<feature type="signal peptide" evidence="1">
    <location>
        <begin position="1"/>
        <end position="15"/>
    </location>
</feature>
<sequence length="80" mass="9199">MGFVLTVKFVLRLTAREVMLASSSREDIIVPLTRLCCPLSLVVAQSLKNQVSYFLDELSMLYRLVFNPRNKSDKHHEKSD</sequence>
<evidence type="ECO:0000313" key="2">
    <source>
        <dbReference type="EMBL" id="KAI9153708.1"/>
    </source>
</evidence>
<keyword evidence="1" id="KW-0732">Signal</keyword>
<accession>A0AAD5NEW3</accession>
<dbReference type="AlphaFoldDB" id="A0AAD5NEW3"/>
<proteinExistence type="predicted"/>
<dbReference type="EMBL" id="JAJSOW010000108">
    <property type="protein sequence ID" value="KAI9153708.1"/>
    <property type="molecule type" value="Genomic_DNA"/>
</dbReference>
<reference evidence="2" key="1">
    <citation type="journal article" date="2022" name="Plant J.">
        <title>Strategies of tolerance reflected in two North American maple genomes.</title>
        <authorList>
            <person name="McEvoy S.L."/>
            <person name="Sezen U.U."/>
            <person name="Trouern-Trend A."/>
            <person name="McMahon S.M."/>
            <person name="Schaberg P.G."/>
            <person name="Yang J."/>
            <person name="Wegrzyn J.L."/>
            <person name="Swenson N.G."/>
        </authorList>
    </citation>
    <scope>NUCLEOTIDE SEQUENCE</scope>
    <source>
        <strain evidence="2">91603</strain>
    </source>
</reference>
<comment type="caution">
    <text evidence="2">The sequence shown here is derived from an EMBL/GenBank/DDBJ whole genome shotgun (WGS) entry which is preliminary data.</text>
</comment>
<evidence type="ECO:0000313" key="3">
    <source>
        <dbReference type="Proteomes" id="UP001064489"/>
    </source>
</evidence>
<protein>
    <recommendedName>
        <fullName evidence="4">Secreted protein</fullName>
    </recommendedName>
</protein>
<gene>
    <name evidence="2" type="ORF">LWI28_015418</name>
</gene>
<evidence type="ECO:0000256" key="1">
    <source>
        <dbReference type="SAM" id="SignalP"/>
    </source>
</evidence>
<dbReference type="Proteomes" id="UP001064489">
    <property type="component" value="Chromosome 11"/>
</dbReference>
<organism evidence="2 3">
    <name type="scientific">Acer negundo</name>
    <name type="common">Box elder</name>
    <dbReference type="NCBI Taxonomy" id="4023"/>
    <lineage>
        <taxon>Eukaryota</taxon>
        <taxon>Viridiplantae</taxon>
        <taxon>Streptophyta</taxon>
        <taxon>Embryophyta</taxon>
        <taxon>Tracheophyta</taxon>
        <taxon>Spermatophyta</taxon>
        <taxon>Magnoliopsida</taxon>
        <taxon>eudicotyledons</taxon>
        <taxon>Gunneridae</taxon>
        <taxon>Pentapetalae</taxon>
        <taxon>rosids</taxon>
        <taxon>malvids</taxon>
        <taxon>Sapindales</taxon>
        <taxon>Sapindaceae</taxon>
        <taxon>Hippocastanoideae</taxon>
        <taxon>Acereae</taxon>
        <taxon>Acer</taxon>
    </lineage>
</organism>
<keyword evidence="3" id="KW-1185">Reference proteome</keyword>
<reference evidence="2" key="2">
    <citation type="submission" date="2023-02" db="EMBL/GenBank/DDBJ databases">
        <authorList>
            <person name="Swenson N.G."/>
            <person name="Wegrzyn J.L."/>
            <person name="Mcevoy S.L."/>
        </authorList>
    </citation>
    <scope>NUCLEOTIDE SEQUENCE</scope>
    <source>
        <strain evidence="2">91603</strain>
        <tissue evidence="2">Leaf</tissue>
    </source>
</reference>